<evidence type="ECO:0000313" key="3">
    <source>
        <dbReference type="Proteomes" id="UP000271241"/>
    </source>
</evidence>
<name>A0A4P9XUT8_9FUNG</name>
<gene>
    <name evidence="2" type="ORF">THASP1DRAFT_28199</name>
</gene>
<dbReference type="EMBL" id="KZ992475">
    <property type="protein sequence ID" value="RKP10014.1"/>
    <property type="molecule type" value="Genomic_DNA"/>
</dbReference>
<dbReference type="Proteomes" id="UP000271241">
    <property type="component" value="Unassembled WGS sequence"/>
</dbReference>
<dbReference type="OrthoDB" id="5593917at2759"/>
<feature type="region of interest" description="Disordered" evidence="1">
    <location>
        <begin position="75"/>
        <end position="218"/>
    </location>
</feature>
<accession>A0A4P9XUT8</accession>
<protein>
    <submittedName>
        <fullName evidence="2">Uncharacterized protein</fullName>
    </submittedName>
</protein>
<feature type="compositionally biased region" description="Low complexity" evidence="1">
    <location>
        <begin position="166"/>
        <end position="176"/>
    </location>
</feature>
<evidence type="ECO:0000313" key="2">
    <source>
        <dbReference type="EMBL" id="RKP10014.1"/>
    </source>
</evidence>
<feature type="compositionally biased region" description="Low complexity" evidence="1">
    <location>
        <begin position="184"/>
        <end position="194"/>
    </location>
</feature>
<evidence type="ECO:0000256" key="1">
    <source>
        <dbReference type="SAM" id="MobiDB-lite"/>
    </source>
</evidence>
<dbReference type="AlphaFoldDB" id="A0A4P9XUT8"/>
<reference evidence="3" key="1">
    <citation type="journal article" date="2018" name="Nat. Microbiol.">
        <title>Leveraging single-cell genomics to expand the fungal tree of life.</title>
        <authorList>
            <person name="Ahrendt S.R."/>
            <person name="Quandt C.A."/>
            <person name="Ciobanu D."/>
            <person name="Clum A."/>
            <person name="Salamov A."/>
            <person name="Andreopoulos B."/>
            <person name="Cheng J.F."/>
            <person name="Woyke T."/>
            <person name="Pelin A."/>
            <person name="Henrissat B."/>
            <person name="Reynolds N.K."/>
            <person name="Benny G.L."/>
            <person name="Smith M.E."/>
            <person name="James T.Y."/>
            <person name="Grigoriev I.V."/>
        </authorList>
    </citation>
    <scope>NUCLEOTIDE SEQUENCE [LARGE SCALE GENOMIC DNA]</scope>
    <source>
        <strain evidence="3">RSA 1356</strain>
    </source>
</reference>
<organism evidence="2 3">
    <name type="scientific">Thamnocephalis sphaerospora</name>
    <dbReference type="NCBI Taxonomy" id="78915"/>
    <lineage>
        <taxon>Eukaryota</taxon>
        <taxon>Fungi</taxon>
        <taxon>Fungi incertae sedis</taxon>
        <taxon>Zoopagomycota</taxon>
        <taxon>Zoopagomycotina</taxon>
        <taxon>Zoopagomycetes</taxon>
        <taxon>Zoopagales</taxon>
        <taxon>Sigmoideomycetaceae</taxon>
        <taxon>Thamnocephalis</taxon>
    </lineage>
</organism>
<keyword evidence="3" id="KW-1185">Reference proteome</keyword>
<sequence length="361" mass="39847">MLQKLPALARAQALARVHRESSLPQQTFMLDEGNTSGQYLDPAAAPAETLIDLVDVILQRPPSTLPDTLIDAVPRRHRPRPRSRSLPDSLFDTVTADAAEGAGRSDRRQRVVMMAASRPQPMPQTTTLFPPIIDPPQRKSSIAGALPQPRQHKRLPPLPCPFKVAQQQQQQQQQQQHEIPSSPPSASASVVASSSPPPTAPPALRYRHRPSASASATTPIHARCEMPHDKVPAVEPNFVAAQQTTEEACAPATMPQRVRLIRQRSSSVTNVASAFQLLRIVLSARDYITLRVPADVSLSDLTNMVVAKCLRCGRRQDDLTHRVFIWERCESSRTLGVVNDTILREAFAQASVDEHITLYWT</sequence>
<proteinExistence type="predicted"/>